<keyword evidence="2" id="KW-1003">Cell membrane</keyword>
<dbReference type="GO" id="GO:0031295">
    <property type="term" value="P:T cell costimulation"/>
    <property type="evidence" value="ECO:0007669"/>
    <property type="project" value="TreeGrafter"/>
</dbReference>
<feature type="domain" description="Ig-like" evidence="12">
    <location>
        <begin position="32"/>
        <end position="120"/>
    </location>
</feature>
<keyword evidence="7" id="KW-1015">Disulfide bond</keyword>
<comment type="subcellular location">
    <subcellularLocation>
        <location evidence="1">Cell membrane</location>
        <topology evidence="1">Single-pass type I membrane protein</topology>
    </subcellularLocation>
</comment>
<evidence type="ECO:0000256" key="9">
    <source>
        <dbReference type="ARBA" id="ARBA00023180"/>
    </source>
</evidence>
<dbReference type="PANTHER" id="PTHR25466:SF14">
    <property type="entry name" value="BUTYROPHILIN SUBFAMILY 2 MEMBER A2-LIKE-RELATED"/>
    <property type="match status" value="1"/>
</dbReference>
<dbReference type="GO" id="GO:0042130">
    <property type="term" value="P:negative regulation of T cell proliferation"/>
    <property type="evidence" value="ECO:0007669"/>
    <property type="project" value="TreeGrafter"/>
</dbReference>
<dbReference type="AlphaFoldDB" id="A0AAW2A284"/>
<dbReference type="GO" id="GO:0007166">
    <property type="term" value="P:cell surface receptor signaling pathway"/>
    <property type="evidence" value="ECO:0007669"/>
    <property type="project" value="TreeGrafter"/>
</dbReference>
<dbReference type="InterPro" id="IPR036179">
    <property type="entry name" value="Ig-like_dom_sf"/>
</dbReference>
<feature type="chain" id="PRO_5043452719" description="Ig-like domain-containing protein" evidence="11">
    <location>
        <begin position="21"/>
        <end position="161"/>
    </location>
</feature>
<dbReference type="EMBL" id="JAWDJR010000010">
    <property type="protein sequence ID" value="KAK9967775.1"/>
    <property type="molecule type" value="Genomic_DNA"/>
</dbReference>
<proteinExistence type="predicted"/>
<keyword evidence="10" id="KW-0393">Immunoglobulin domain</keyword>
<evidence type="ECO:0000256" key="4">
    <source>
        <dbReference type="ARBA" id="ARBA00022729"/>
    </source>
</evidence>
<keyword evidence="5" id="KW-1133">Transmembrane helix</keyword>
<dbReference type="PANTHER" id="PTHR25466">
    <property type="entry name" value="T-LYMPHOCYTE ACTIVATION ANTIGEN"/>
    <property type="match status" value="1"/>
</dbReference>
<keyword evidence="4 11" id="KW-0732">Signal</keyword>
<dbReference type="Gene3D" id="2.60.40.10">
    <property type="entry name" value="Immunoglobulins"/>
    <property type="match status" value="1"/>
</dbReference>
<evidence type="ECO:0000256" key="2">
    <source>
        <dbReference type="ARBA" id="ARBA00022475"/>
    </source>
</evidence>
<evidence type="ECO:0000256" key="1">
    <source>
        <dbReference type="ARBA" id="ARBA00004251"/>
    </source>
</evidence>
<evidence type="ECO:0000256" key="8">
    <source>
        <dbReference type="ARBA" id="ARBA00023170"/>
    </source>
</evidence>
<evidence type="ECO:0000256" key="10">
    <source>
        <dbReference type="ARBA" id="ARBA00023319"/>
    </source>
</evidence>
<dbReference type="InterPro" id="IPR007110">
    <property type="entry name" value="Ig-like_dom"/>
</dbReference>
<reference evidence="13 14" key="1">
    <citation type="submission" date="2024-05" db="EMBL/GenBank/DDBJ databases">
        <title>A high-quality chromosomal-level genome assembly of Topmouth culter (Culter alburnus).</title>
        <authorList>
            <person name="Zhao H."/>
        </authorList>
    </citation>
    <scope>NUCLEOTIDE SEQUENCE [LARGE SCALE GENOMIC DNA]</scope>
    <source>
        <strain evidence="13">CATC2023</strain>
        <tissue evidence="13">Muscle</tissue>
    </source>
</reference>
<dbReference type="GO" id="GO:0042102">
    <property type="term" value="P:positive regulation of T cell proliferation"/>
    <property type="evidence" value="ECO:0007669"/>
    <property type="project" value="TreeGrafter"/>
</dbReference>
<evidence type="ECO:0000256" key="6">
    <source>
        <dbReference type="ARBA" id="ARBA00023136"/>
    </source>
</evidence>
<keyword evidence="9" id="KW-0325">Glycoprotein</keyword>
<organism evidence="13 14">
    <name type="scientific">Culter alburnus</name>
    <name type="common">Topmouth culter</name>
    <dbReference type="NCBI Taxonomy" id="194366"/>
    <lineage>
        <taxon>Eukaryota</taxon>
        <taxon>Metazoa</taxon>
        <taxon>Chordata</taxon>
        <taxon>Craniata</taxon>
        <taxon>Vertebrata</taxon>
        <taxon>Euteleostomi</taxon>
        <taxon>Actinopterygii</taxon>
        <taxon>Neopterygii</taxon>
        <taxon>Teleostei</taxon>
        <taxon>Ostariophysi</taxon>
        <taxon>Cypriniformes</taxon>
        <taxon>Xenocyprididae</taxon>
        <taxon>Xenocypridinae</taxon>
        <taxon>Culter</taxon>
    </lineage>
</organism>
<dbReference type="InterPro" id="IPR013151">
    <property type="entry name" value="Immunoglobulin_dom"/>
</dbReference>
<keyword evidence="8" id="KW-0675">Receptor</keyword>
<evidence type="ECO:0000259" key="12">
    <source>
        <dbReference type="PROSITE" id="PS50835"/>
    </source>
</evidence>
<evidence type="ECO:0000256" key="3">
    <source>
        <dbReference type="ARBA" id="ARBA00022692"/>
    </source>
</evidence>
<dbReference type="InterPro" id="IPR003599">
    <property type="entry name" value="Ig_sub"/>
</dbReference>
<accession>A0AAW2A284</accession>
<name>A0AAW2A284_CULAL</name>
<dbReference type="Proteomes" id="UP001479290">
    <property type="component" value="Unassembled WGS sequence"/>
</dbReference>
<keyword evidence="3" id="KW-0812">Transmembrane</keyword>
<comment type="caution">
    <text evidence="13">The sequence shown here is derived from an EMBL/GenBank/DDBJ whole genome shotgun (WGS) entry which is preliminary data.</text>
</comment>
<dbReference type="SUPFAM" id="SSF48726">
    <property type="entry name" value="Immunoglobulin"/>
    <property type="match status" value="1"/>
</dbReference>
<evidence type="ECO:0000313" key="13">
    <source>
        <dbReference type="EMBL" id="KAK9967775.1"/>
    </source>
</evidence>
<feature type="signal peptide" evidence="11">
    <location>
        <begin position="1"/>
        <end position="20"/>
    </location>
</feature>
<dbReference type="GO" id="GO:0071222">
    <property type="term" value="P:cellular response to lipopolysaccharide"/>
    <property type="evidence" value="ECO:0007669"/>
    <property type="project" value="TreeGrafter"/>
</dbReference>
<gene>
    <name evidence="13" type="ORF">ABG768_002143</name>
</gene>
<evidence type="ECO:0000256" key="7">
    <source>
        <dbReference type="ARBA" id="ARBA00023157"/>
    </source>
</evidence>
<protein>
    <recommendedName>
        <fullName evidence="12">Ig-like domain-containing protein</fullName>
    </recommendedName>
</protein>
<evidence type="ECO:0000256" key="11">
    <source>
        <dbReference type="SAM" id="SignalP"/>
    </source>
</evidence>
<dbReference type="InterPro" id="IPR051713">
    <property type="entry name" value="T-cell_Activation_Regulation"/>
</dbReference>
<dbReference type="GO" id="GO:0006955">
    <property type="term" value="P:immune response"/>
    <property type="evidence" value="ECO:0007669"/>
    <property type="project" value="TreeGrafter"/>
</dbReference>
<dbReference type="SMART" id="SM00409">
    <property type="entry name" value="IG"/>
    <property type="match status" value="1"/>
</dbReference>
<sequence length="161" mass="18491">MELRCCIIVLLLHLTGKVSLQDSANKFERFVGDSVILPCLYENKQSNVLWRHNVSRKVLNIINDKLSLENQDTIFQNRTESFSSEYPKGNYSVMLKNVELIHAGNYTCFIEKSDEEKKLQLFVKEKPEKNIQKLGNSSMNAKSQKNMAFLIALLGLTLHLI</sequence>
<evidence type="ECO:0000256" key="5">
    <source>
        <dbReference type="ARBA" id="ARBA00022989"/>
    </source>
</evidence>
<dbReference type="Pfam" id="PF00047">
    <property type="entry name" value="ig"/>
    <property type="match status" value="1"/>
</dbReference>
<dbReference type="InterPro" id="IPR013783">
    <property type="entry name" value="Ig-like_fold"/>
</dbReference>
<keyword evidence="14" id="KW-1185">Reference proteome</keyword>
<keyword evidence="6" id="KW-0472">Membrane</keyword>
<dbReference type="PROSITE" id="PS50835">
    <property type="entry name" value="IG_LIKE"/>
    <property type="match status" value="1"/>
</dbReference>
<evidence type="ECO:0000313" key="14">
    <source>
        <dbReference type="Proteomes" id="UP001479290"/>
    </source>
</evidence>
<dbReference type="GO" id="GO:0009897">
    <property type="term" value="C:external side of plasma membrane"/>
    <property type="evidence" value="ECO:0007669"/>
    <property type="project" value="TreeGrafter"/>
</dbReference>